<dbReference type="EMBL" id="CP042434">
    <property type="protein sequence ID" value="QEC70691.1"/>
    <property type="molecule type" value="Genomic_DNA"/>
</dbReference>
<accession>A0A5B8VI12</accession>
<name>A0A5B8VI12_9BACT</name>
<dbReference type="RefSeq" id="WP_146779953.1">
    <property type="nucleotide sequence ID" value="NZ_CP042434.1"/>
</dbReference>
<reference evidence="2 3" key="1">
    <citation type="journal article" date="2017" name="Int. J. Syst. Evol. Microbiol.">
        <title>Arachidicoccus ginsenosidivorans sp. nov., with ginsenoside-converting activity isolated from ginseng cultivating soil.</title>
        <authorList>
            <person name="Siddiqi M.Z."/>
            <person name="Aslam Z."/>
            <person name="Im W.T."/>
        </authorList>
    </citation>
    <scope>NUCLEOTIDE SEQUENCE [LARGE SCALE GENOMIC DNA]</scope>
    <source>
        <strain evidence="2 3">Gsoil 809</strain>
    </source>
</reference>
<dbReference type="Proteomes" id="UP000321291">
    <property type="component" value="Chromosome"/>
</dbReference>
<dbReference type="AlphaFoldDB" id="A0A5B8VI12"/>
<dbReference type="KEGG" id="agi:FSB73_02280"/>
<dbReference type="Pfam" id="PF06889">
    <property type="entry name" value="DUF1266"/>
    <property type="match status" value="1"/>
</dbReference>
<protein>
    <submittedName>
        <fullName evidence="2">DUF1266 domain-containing protein</fullName>
    </submittedName>
</protein>
<organism evidence="2 3">
    <name type="scientific">Arachidicoccus ginsenosidivorans</name>
    <dbReference type="NCBI Taxonomy" id="496057"/>
    <lineage>
        <taxon>Bacteria</taxon>
        <taxon>Pseudomonadati</taxon>
        <taxon>Bacteroidota</taxon>
        <taxon>Chitinophagia</taxon>
        <taxon>Chitinophagales</taxon>
        <taxon>Chitinophagaceae</taxon>
        <taxon>Arachidicoccus</taxon>
    </lineage>
</organism>
<proteinExistence type="predicted"/>
<dbReference type="InterPro" id="IPR009677">
    <property type="entry name" value="DUF1266"/>
</dbReference>
<gene>
    <name evidence="2" type="ORF">FSB73_02280</name>
</gene>
<dbReference type="OrthoDB" id="6820768at2"/>
<keyword evidence="3" id="KW-1185">Reference proteome</keyword>
<evidence type="ECO:0000313" key="3">
    <source>
        <dbReference type="Proteomes" id="UP000321291"/>
    </source>
</evidence>
<sequence>MLNLFKSKPLLDNFYQQNKLDPQLEPFLNIGALLLEFNQKRDSLTLRSRLPSQDLIALLGSAWGLNDSVSCKQLLEELLTLPNQTQQADYINAILLQRCNVNPLAYGVLVSPGKLFTCLEKNCQTIFTGQDHPFDRIRFDAIGNVTAWDLERAGLVCRYGYNISWLTKEETIAYLKRLYKLASNYYDNWADYYIAYMKARTLFYEEQETEYIDYVYTLRDLYSNAAYFCCKYPIQNF</sequence>
<feature type="domain" description="DUF1266" evidence="1">
    <location>
        <begin position="59"/>
        <end position="224"/>
    </location>
</feature>
<evidence type="ECO:0000313" key="2">
    <source>
        <dbReference type="EMBL" id="QEC70691.1"/>
    </source>
</evidence>
<evidence type="ECO:0000259" key="1">
    <source>
        <dbReference type="Pfam" id="PF06889"/>
    </source>
</evidence>